<evidence type="ECO:0000313" key="1">
    <source>
        <dbReference type="Ensembl" id="ENSHCOP00000012201.1"/>
    </source>
</evidence>
<keyword evidence="2" id="KW-1185">Reference proteome</keyword>
<dbReference type="GO" id="GO:0006357">
    <property type="term" value="P:regulation of transcription by RNA polymerase II"/>
    <property type="evidence" value="ECO:0007669"/>
    <property type="project" value="InterPro"/>
</dbReference>
<reference evidence="1" key="2">
    <citation type="submission" date="2025-09" db="UniProtKB">
        <authorList>
            <consortium name="Ensembl"/>
        </authorList>
    </citation>
    <scope>IDENTIFICATION</scope>
</reference>
<dbReference type="InterPro" id="IPR033375">
    <property type="entry name" value="Cggbp1"/>
</dbReference>
<dbReference type="PANTHER" id="PTHR32344">
    <property type="entry name" value="U1-TYPE DOMAIN-CONTAINING PROTEIN"/>
    <property type="match status" value="1"/>
</dbReference>
<proteinExistence type="predicted"/>
<dbReference type="GO" id="GO:0005634">
    <property type="term" value="C:nucleus"/>
    <property type="evidence" value="ECO:0007669"/>
    <property type="project" value="InterPro"/>
</dbReference>
<dbReference type="Ensembl" id="ENSHCOT00000019156.1">
    <property type="protein sequence ID" value="ENSHCOP00000012201.1"/>
    <property type="gene ID" value="ENSHCOG00000015181.1"/>
</dbReference>
<protein>
    <submittedName>
        <fullName evidence="1">Uncharacterized protein</fullName>
    </submittedName>
</protein>
<dbReference type="AlphaFoldDB" id="A0A3Q2Y401"/>
<dbReference type="Proteomes" id="UP000264820">
    <property type="component" value="Unplaced"/>
</dbReference>
<dbReference type="STRING" id="109280.ENSHCOP00000012201"/>
<dbReference type="GO" id="GO:0003690">
    <property type="term" value="F:double-stranded DNA binding"/>
    <property type="evidence" value="ECO:0007669"/>
    <property type="project" value="InterPro"/>
</dbReference>
<sequence length="122" mass="14134">RSIVCIAAPPRRRFRRLHYADILHEIGGKLFSSKCNVIIEYKRKSLCDQHFTSAKHTKFKYVPNYQIKKYRQTPLTESVQNLSLSDQICEDWISTCTAINIPLSTVINGRAIPGYHQLQENI</sequence>
<dbReference type="OMA" id="QICEDWI"/>
<evidence type="ECO:0000313" key="2">
    <source>
        <dbReference type="Proteomes" id="UP000264820"/>
    </source>
</evidence>
<dbReference type="PANTHER" id="PTHR32344:SF1">
    <property type="entry name" value="U1-TYPE DOMAIN-CONTAINING PROTEIN"/>
    <property type="match status" value="1"/>
</dbReference>
<reference evidence="1" key="1">
    <citation type="submission" date="2025-08" db="UniProtKB">
        <authorList>
            <consortium name="Ensembl"/>
        </authorList>
    </citation>
    <scope>IDENTIFICATION</scope>
</reference>
<accession>A0A3Q2Y401</accession>
<name>A0A3Q2Y401_HIPCM</name>
<dbReference type="GeneTree" id="ENSGT00970000193821"/>
<organism evidence="1 2">
    <name type="scientific">Hippocampus comes</name>
    <name type="common">Tiger tail seahorse</name>
    <dbReference type="NCBI Taxonomy" id="109280"/>
    <lineage>
        <taxon>Eukaryota</taxon>
        <taxon>Metazoa</taxon>
        <taxon>Chordata</taxon>
        <taxon>Craniata</taxon>
        <taxon>Vertebrata</taxon>
        <taxon>Euteleostomi</taxon>
        <taxon>Actinopterygii</taxon>
        <taxon>Neopterygii</taxon>
        <taxon>Teleostei</taxon>
        <taxon>Neoteleostei</taxon>
        <taxon>Acanthomorphata</taxon>
        <taxon>Syngnathiaria</taxon>
        <taxon>Syngnathiformes</taxon>
        <taxon>Syngnathoidei</taxon>
        <taxon>Syngnathidae</taxon>
        <taxon>Hippocampus</taxon>
    </lineage>
</organism>